<dbReference type="Proteomes" id="UP000605986">
    <property type="component" value="Unassembled WGS sequence"/>
</dbReference>
<dbReference type="AlphaFoldDB" id="A0A8H4KFK2"/>
<proteinExistence type="predicted"/>
<gene>
    <name evidence="1" type="ORF">F53441_6509</name>
</gene>
<organism evidence="1 2">
    <name type="scientific">Fusarium austroafricanum</name>
    <dbReference type="NCBI Taxonomy" id="2364996"/>
    <lineage>
        <taxon>Eukaryota</taxon>
        <taxon>Fungi</taxon>
        <taxon>Dikarya</taxon>
        <taxon>Ascomycota</taxon>
        <taxon>Pezizomycotina</taxon>
        <taxon>Sordariomycetes</taxon>
        <taxon>Hypocreomycetidae</taxon>
        <taxon>Hypocreales</taxon>
        <taxon>Nectriaceae</taxon>
        <taxon>Fusarium</taxon>
        <taxon>Fusarium concolor species complex</taxon>
    </lineage>
</organism>
<reference evidence="1" key="1">
    <citation type="submission" date="2020-01" db="EMBL/GenBank/DDBJ databases">
        <title>Identification and distribution of gene clusters putatively required for synthesis of sphingolipid metabolism inhibitors in phylogenetically diverse species of the filamentous fungus Fusarium.</title>
        <authorList>
            <person name="Kim H.-S."/>
            <person name="Busman M."/>
            <person name="Brown D.W."/>
            <person name="Divon H."/>
            <person name="Uhlig S."/>
            <person name="Proctor R.H."/>
        </authorList>
    </citation>
    <scope>NUCLEOTIDE SEQUENCE</scope>
    <source>
        <strain evidence="1">NRRL 53441</strain>
    </source>
</reference>
<name>A0A8H4KFK2_9HYPO</name>
<protein>
    <submittedName>
        <fullName evidence="1">Uncharacterized protein</fullName>
    </submittedName>
</protein>
<sequence>MSVESQEPCSTTPVLRLRSVVLTELIVPYQKIKQPNGPWIAHPGLIDEDIDKRLARIDLPPNATREDHRKLYKKDLQETLAMIKEKNLKFEDFE</sequence>
<accession>A0A8H4KFK2</accession>
<comment type="caution">
    <text evidence="1">The sequence shown here is derived from an EMBL/GenBank/DDBJ whole genome shotgun (WGS) entry which is preliminary data.</text>
</comment>
<evidence type="ECO:0000313" key="1">
    <source>
        <dbReference type="EMBL" id="KAF4450385.1"/>
    </source>
</evidence>
<keyword evidence="2" id="KW-1185">Reference proteome</keyword>
<evidence type="ECO:0000313" key="2">
    <source>
        <dbReference type="Proteomes" id="UP000605986"/>
    </source>
</evidence>
<dbReference type="EMBL" id="JAADJG010000251">
    <property type="protein sequence ID" value="KAF4450385.1"/>
    <property type="molecule type" value="Genomic_DNA"/>
</dbReference>
<dbReference type="OrthoDB" id="191139at2759"/>